<proteinExistence type="predicted"/>
<dbReference type="AlphaFoldDB" id="A0A9N8IYZ7"/>
<gene>
    <name evidence="1" type="ORF">FLAPXU55_00078</name>
</gene>
<sequence>MKKLILFLIIIISTTSCKFQKKEFTLIGKWKAIESSGSDGAKMYRTDIEDGNELVFEKGNIISDDLKNKGKYEISENRLHIIFPNEEIYYIYHQDESDSEKMYLQPVSADYTILCDEGCSTTYEKIE</sequence>
<reference evidence="1 2" key="1">
    <citation type="submission" date="2020-06" db="EMBL/GenBank/DDBJ databases">
        <authorList>
            <person name="Criscuolo A."/>
        </authorList>
    </citation>
    <scope>NUCLEOTIDE SEQUENCE [LARGE SCALE GENOMIC DNA]</scope>
    <source>
        <strain evidence="1">PXU-55</strain>
    </source>
</reference>
<dbReference type="PROSITE" id="PS51257">
    <property type="entry name" value="PROKAR_LIPOPROTEIN"/>
    <property type="match status" value="1"/>
</dbReference>
<evidence type="ECO:0000313" key="1">
    <source>
        <dbReference type="EMBL" id="CAC9972402.1"/>
    </source>
</evidence>
<evidence type="ECO:0000313" key="2">
    <source>
        <dbReference type="Proteomes" id="UP000533639"/>
    </source>
</evidence>
<dbReference type="RefSeq" id="WP_180855949.1">
    <property type="nucleotide sequence ID" value="NZ_CAIJDE010000017.1"/>
</dbReference>
<evidence type="ECO:0008006" key="3">
    <source>
        <dbReference type="Google" id="ProtNLM"/>
    </source>
</evidence>
<dbReference type="Proteomes" id="UP000533639">
    <property type="component" value="Unassembled WGS sequence"/>
</dbReference>
<protein>
    <recommendedName>
        <fullName evidence="3">Lipocalin-like domain-containing protein</fullName>
    </recommendedName>
</protein>
<organism evidence="1 2">
    <name type="scientific">Flavobacterium panici</name>
    <dbReference type="NCBI Taxonomy" id="2654843"/>
    <lineage>
        <taxon>Bacteria</taxon>
        <taxon>Pseudomonadati</taxon>
        <taxon>Bacteroidota</taxon>
        <taxon>Flavobacteriia</taxon>
        <taxon>Flavobacteriales</taxon>
        <taxon>Flavobacteriaceae</taxon>
        <taxon>Flavobacterium</taxon>
    </lineage>
</organism>
<name>A0A9N8IYZ7_9FLAO</name>
<keyword evidence="2" id="KW-1185">Reference proteome</keyword>
<dbReference type="EMBL" id="CAIJDE010000017">
    <property type="protein sequence ID" value="CAC9972402.1"/>
    <property type="molecule type" value="Genomic_DNA"/>
</dbReference>
<accession>A0A9N8IYZ7</accession>
<comment type="caution">
    <text evidence="1">The sequence shown here is derived from an EMBL/GenBank/DDBJ whole genome shotgun (WGS) entry which is preliminary data.</text>
</comment>